<comment type="caution">
    <text evidence="1">The sequence shown here is derived from an EMBL/GenBank/DDBJ whole genome shotgun (WGS) entry which is preliminary data.</text>
</comment>
<dbReference type="AlphaFoldDB" id="A0A0A2BCP3"/>
<reference evidence="2" key="1">
    <citation type="journal article" date="2014" name="Sci. Data">
        <title>Genomes of diverse isolates of the marine cyanobacterium Prochlorococcus.</title>
        <authorList>
            <person name="Biller S."/>
            <person name="Berube P."/>
            <person name="Thompson J."/>
            <person name="Kelly L."/>
            <person name="Roggensack S."/>
            <person name="Awad L."/>
            <person name="Roache-Johnson K."/>
            <person name="Ding H."/>
            <person name="Giovannoni S.J."/>
            <person name="Moore L.R."/>
            <person name="Chisholm S.W."/>
        </authorList>
    </citation>
    <scope>NUCLEOTIDE SEQUENCE [LARGE SCALE GENOMIC DNA]</scope>
</reference>
<dbReference type="RefSeq" id="WP_152556874.1">
    <property type="nucleotide sequence ID" value="NZ_JNAR01000002.1"/>
</dbReference>
<protein>
    <recommendedName>
        <fullName evidence="3">Glycosyl transferase family 1 domain-containing protein</fullName>
    </recommendedName>
</protein>
<evidence type="ECO:0008006" key="3">
    <source>
        <dbReference type="Google" id="ProtNLM"/>
    </source>
</evidence>
<sequence length="352" mass="41190">MKKTFVVYQSEIHSYRLPIWLSFSKKFNLKLFLKNKNLKFLTKEQKLKIIKSKIVHSSGFMNKNILLEIFFNRIDYFWLSIDTKKTLEFIFLQILKFSGTKIIVHSQGLHNIKKHNLFSAKLKYVLHFIWILLANRVIIYSSLKNGPYKINFFQDKIKVVRNRDAYLEQYLDEFLINKSKEKKISLKDKKNILVLGRVRDSLFANFLKEVSISLKKNEIPLKINLVGDINLEQKKLLNSKNLKCFGPIRDPKIILEIAKDCSIGFHPSDTGLSATSYQMLGLIPVFHSSFCNHGPEPLDSYKDVKCFTFAKNNVDEAVESIKNAYLYYKENRITQKKVFVGKYAQELIENLP</sequence>
<dbReference type="EMBL" id="JNAR01000002">
    <property type="protein sequence ID" value="KGG10515.1"/>
    <property type="molecule type" value="Genomic_DNA"/>
</dbReference>
<gene>
    <name evidence="1" type="ORF">EV01_0143</name>
</gene>
<organism evidence="1 2">
    <name type="scientific">Prochlorococcus marinus str. MIT 9401</name>
    <dbReference type="NCBI Taxonomy" id="167551"/>
    <lineage>
        <taxon>Bacteria</taxon>
        <taxon>Bacillati</taxon>
        <taxon>Cyanobacteriota</taxon>
        <taxon>Cyanophyceae</taxon>
        <taxon>Synechococcales</taxon>
        <taxon>Prochlorococcaceae</taxon>
        <taxon>Prochlorococcus</taxon>
    </lineage>
</organism>
<name>A0A0A2BCP3_PROMR</name>
<evidence type="ECO:0000313" key="2">
    <source>
        <dbReference type="Proteomes" id="UP000030481"/>
    </source>
</evidence>
<proteinExistence type="predicted"/>
<evidence type="ECO:0000313" key="1">
    <source>
        <dbReference type="EMBL" id="KGG10515.1"/>
    </source>
</evidence>
<accession>A0A0A2BCP3</accession>
<dbReference type="Proteomes" id="UP000030481">
    <property type="component" value="Unassembled WGS sequence"/>
</dbReference>